<dbReference type="GO" id="GO:0015074">
    <property type="term" value="P:DNA integration"/>
    <property type="evidence" value="ECO:0007669"/>
    <property type="project" value="InterPro"/>
</dbReference>
<dbReference type="Pfam" id="PF22483">
    <property type="entry name" value="Mu-transpos_C_2"/>
    <property type="match status" value="1"/>
</dbReference>
<dbReference type="InterPro" id="IPR036397">
    <property type="entry name" value="RNaseH_sf"/>
</dbReference>
<dbReference type="SUPFAM" id="SSF46689">
    <property type="entry name" value="Homeodomain-like"/>
    <property type="match status" value="1"/>
</dbReference>
<dbReference type="InterPro" id="IPR012337">
    <property type="entry name" value="RNaseH-like_sf"/>
</dbReference>
<evidence type="ECO:0000256" key="1">
    <source>
        <dbReference type="ARBA" id="ARBA00009277"/>
    </source>
</evidence>
<accession>A0A078M6K3</accession>
<dbReference type="InterPro" id="IPR054353">
    <property type="entry name" value="IstA-like_C"/>
</dbReference>
<gene>
    <name evidence="3" type="ORF">BN1050_01063</name>
</gene>
<evidence type="ECO:0000259" key="2">
    <source>
        <dbReference type="PROSITE" id="PS50994"/>
    </source>
</evidence>
<reference evidence="3" key="1">
    <citation type="submission" date="2014-07" db="EMBL/GenBank/DDBJ databases">
        <authorList>
            <person name="Urmite Genomes Urmite Genomes"/>
        </authorList>
    </citation>
    <scope>NUCLEOTIDE SEQUENCE</scope>
    <source>
        <strain evidence="3">13S34_air</strain>
    </source>
</reference>
<dbReference type="PATRIC" id="fig|1461583.4.peg.1024"/>
<dbReference type="NCBIfam" id="NF033546">
    <property type="entry name" value="transpos_IS21"/>
    <property type="match status" value="1"/>
</dbReference>
<dbReference type="PANTHER" id="PTHR35004:SF7">
    <property type="entry name" value="INTEGRASE PROTEIN"/>
    <property type="match status" value="1"/>
</dbReference>
<evidence type="ECO:0000313" key="3">
    <source>
        <dbReference type="EMBL" id="CEA01900.1"/>
    </source>
</evidence>
<proteinExistence type="inferred from homology"/>
<dbReference type="SUPFAM" id="SSF53098">
    <property type="entry name" value="Ribonuclease H-like"/>
    <property type="match status" value="1"/>
</dbReference>
<comment type="similarity">
    <text evidence="1">Belongs to the transposase IS21/IS408/IS1162 family.</text>
</comment>
<dbReference type="PANTHER" id="PTHR35004">
    <property type="entry name" value="TRANSPOSASE RV3428C-RELATED"/>
    <property type="match status" value="1"/>
</dbReference>
<feature type="domain" description="Integrase catalytic" evidence="2">
    <location>
        <begin position="123"/>
        <end position="299"/>
    </location>
</feature>
<dbReference type="PROSITE" id="PS50994">
    <property type="entry name" value="INTEGRASE"/>
    <property type="match status" value="1"/>
</dbReference>
<sequence length="447" mass="53543">MHTINYETLFKQVKKGVTYRQIAEKQNVSVRCVTRMVKRHRESGSIYPRTKSINLHDAYDRQLIEEAMYYKQLKFDSATGLRSLTQQEIHEHLQTKQSNLTFYKTKQLLKRATALLAESHLHMHHRPGERVEFDWGTLRIKIAQTMTTVHFAVFTFPYSQYKCIYAMPNQKGESFVKAWQQFIQEINGVPPHLLVDNMSIARDNHAAKEGDTIITPLFKQLMNHYGFRLSFCHPYCPNEKGNVENDVRWMKQKMKGCKQPNFESFIHLQQYITELVEQANKQKHRLKQDTRNQLLQHESATFLPVPIRKFSYFEETTRKVSRHATIRFQGNEYSVPEILKHETITIRQTKSTIRFLFENKTVATFSRTNKKGRRHFKLWHHLRTLKKKANAFQQSEAFRQMTRLEKKIFHHVFKSDCHEFLNYCSKIQFEPKKEMKRRWTEWIRLRQ</sequence>
<dbReference type="EMBL" id="LN483074">
    <property type="protein sequence ID" value="CEA01900.1"/>
    <property type="molecule type" value="Genomic_DNA"/>
</dbReference>
<dbReference type="GO" id="GO:0003676">
    <property type="term" value="F:nucleic acid binding"/>
    <property type="evidence" value="ECO:0007669"/>
    <property type="project" value="InterPro"/>
</dbReference>
<dbReference type="InterPro" id="IPR009057">
    <property type="entry name" value="Homeodomain-like_sf"/>
</dbReference>
<dbReference type="HOGENOM" id="CLU_020626_2_0_9"/>
<name>A0A078M6K3_9BACL</name>
<dbReference type="Gene3D" id="3.30.420.10">
    <property type="entry name" value="Ribonuclease H-like superfamily/Ribonuclease H"/>
    <property type="match status" value="1"/>
</dbReference>
<dbReference type="AlphaFoldDB" id="A0A078M6K3"/>
<organism evidence="3">
    <name type="scientific">Metalysinibacillus saudimassiliensis</name>
    <dbReference type="NCBI Taxonomy" id="1461583"/>
    <lineage>
        <taxon>Bacteria</taxon>
        <taxon>Bacillati</taxon>
        <taxon>Bacillota</taxon>
        <taxon>Bacilli</taxon>
        <taxon>Bacillales</taxon>
        <taxon>Caryophanaceae</taxon>
        <taxon>Metalysinibacillus</taxon>
    </lineage>
</organism>
<protein>
    <submittedName>
        <fullName evidence="3">Integrase core domain protein</fullName>
    </submittedName>
</protein>
<dbReference type="InterPro" id="IPR001584">
    <property type="entry name" value="Integrase_cat-core"/>
</dbReference>